<evidence type="ECO:0000256" key="1">
    <source>
        <dbReference type="SAM" id="MobiDB-lite"/>
    </source>
</evidence>
<dbReference type="AntiFam" id="ANF00085">
    <property type="entry name" value="Shadow ORF (opposite pacL)"/>
</dbReference>
<evidence type="ECO:0000313" key="2">
    <source>
        <dbReference type="EMBL" id="OIQ77389.1"/>
    </source>
</evidence>
<dbReference type="EMBL" id="MLJW01001627">
    <property type="protein sequence ID" value="OIQ77389.1"/>
    <property type="molecule type" value="Genomic_DNA"/>
</dbReference>
<reference evidence="2" key="1">
    <citation type="submission" date="2016-10" db="EMBL/GenBank/DDBJ databases">
        <title>Sequence of Gallionella enrichment culture.</title>
        <authorList>
            <person name="Poehlein A."/>
            <person name="Muehling M."/>
            <person name="Daniel R."/>
        </authorList>
    </citation>
    <scope>NUCLEOTIDE SEQUENCE</scope>
</reference>
<feature type="region of interest" description="Disordered" evidence="1">
    <location>
        <begin position="162"/>
        <end position="220"/>
    </location>
</feature>
<dbReference type="AlphaFoldDB" id="A0A1J5QN03"/>
<accession>A0A1J5QN03</accession>
<sequence length="465" mass="53296">MTQRRDIHAALERQRQQCGLGRVAQRTPARFRHVRRRQLGVVAQRDRFEQGTQGGIVLRRDLTRRSSQHPLRRVARAADRERTPIRQPHVSDRHFITGKRAGLVGTDDIGRAQGLHRRKLPHDGTACRHALHADRQRDGERHRQPLRYDGHHLADRHHENLAQRKPAHQAEAHHGNEQHHCRARQITAKLGQSKLQRRPGSLGRGRHTSNPADLGIEPGSNHHRLAPPSHDVRARIQHIPAVAQKGVGREHVRMFVYRQRFTGQRSLGQLQCRVRYQARVGAHGIAGRQQQDIARNQPDRPDHLFLPVAQHPHIERRQPAQRRHRARGPVFMQGPDQRIDQHHGQDDQRIPLLAQCKGKRRRRQQDIDEGALELGQDHAPGRAAHLFRQGIFPALRKPFHRILGAQSLRGRYFQDRQNIHCRTGMPAGLKLKWSRTCLLHGAFSRKVQAGHALNALHVAAPRLPA</sequence>
<gene>
    <name evidence="2" type="ORF">GALL_409160</name>
</gene>
<protein>
    <submittedName>
        <fullName evidence="2">Uncharacterized protein</fullName>
    </submittedName>
</protein>
<comment type="caution">
    <text evidence="2">The sequence shown here is derived from an EMBL/GenBank/DDBJ whole genome shotgun (WGS) entry which is preliminary data.</text>
</comment>
<proteinExistence type="predicted"/>
<name>A0A1J5QN03_9ZZZZ</name>
<feature type="compositionally biased region" description="Basic and acidic residues" evidence="1">
    <location>
        <begin position="162"/>
        <end position="180"/>
    </location>
</feature>
<organism evidence="2">
    <name type="scientific">mine drainage metagenome</name>
    <dbReference type="NCBI Taxonomy" id="410659"/>
    <lineage>
        <taxon>unclassified sequences</taxon>
        <taxon>metagenomes</taxon>
        <taxon>ecological metagenomes</taxon>
    </lineage>
</organism>